<dbReference type="STRING" id="1675527.AIOL_001189"/>
<reference evidence="1 2" key="1">
    <citation type="submission" date="2015-06" db="EMBL/GenBank/DDBJ databases">
        <title>Draft genome sequence of an Alphaproteobacteria species associated to the Mediterranean sponge Oscarella lobularis.</title>
        <authorList>
            <person name="Jourda C."/>
            <person name="Santini S."/>
            <person name="Claverie J.-M."/>
        </authorList>
    </citation>
    <scope>NUCLEOTIDE SEQUENCE [LARGE SCALE GENOMIC DNA]</scope>
    <source>
        <strain evidence="1">IGS</strain>
    </source>
</reference>
<gene>
    <name evidence="1" type="ORF">AIOL_001189</name>
</gene>
<organism evidence="1 2">
    <name type="scientific">Candidatus Rhodobacter oscarellae</name>
    <dbReference type="NCBI Taxonomy" id="1675527"/>
    <lineage>
        <taxon>Bacteria</taxon>
        <taxon>Pseudomonadati</taxon>
        <taxon>Pseudomonadota</taxon>
        <taxon>Alphaproteobacteria</taxon>
        <taxon>Rhodobacterales</taxon>
        <taxon>Rhodobacter group</taxon>
        <taxon>Rhodobacter</taxon>
    </lineage>
</organism>
<dbReference type="EMBL" id="LFTY01000002">
    <property type="protein sequence ID" value="KMW56237.1"/>
    <property type="molecule type" value="Genomic_DNA"/>
</dbReference>
<accession>A0A0J9E0Q5</accession>
<keyword evidence="2" id="KW-1185">Reference proteome</keyword>
<protein>
    <submittedName>
        <fullName evidence="1">Uncharacterized protein</fullName>
    </submittedName>
</protein>
<proteinExistence type="predicted"/>
<comment type="caution">
    <text evidence="1">The sequence shown here is derived from an EMBL/GenBank/DDBJ whole genome shotgun (WGS) entry which is preliminary data.</text>
</comment>
<name>A0A0J9E0Q5_9RHOB</name>
<evidence type="ECO:0000313" key="2">
    <source>
        <dbReference type="Proteomes" id="UP000037178"/>
    </source>
</evidence>
<dbReference type="PATRIC" id="fig|1675527.3.peg.1270"/>
<evidence type="ECO:0000313" key="1">
    <source>
        <dbReference type="EMBL" id="KMW56237.1"/>
    </source>
</evidence>
<dbReference type="Proteomes" id="UP000037178">
    <property type="component" value="Unassembled WGS sequence"/>
</dbReference>
<dbReference type="RefSeq" id="WP_268760182.1">
    <property type="nucleotide sequence ID" value="NZ_LFTY01000002.1"/>
</dbReference>
<sequence>MPLLVGPPAAQLRTNIVYIAVSLAMSAWARPGSWGVFGLRPS</sequence>
<dbReference type="AlphaFoldDB" id="A0A0J9E0Q5"/>